<dbReference type="GO" id="GO:0008173">
    <property type="term" value="F:RNA methyltransferase activity"/>
    <property type="evidence" value="ECO:0007669"/>
    <property type="project" value="InterPro"/>
</dbReference>
<keyword evidence="2" id="KW-0808">Transferase</keyword>
<keyword evidence="1" id="KW-0489">Methyltransferase</keyword>
<feature type="domain" description="tRNA/rRNA methyltransferase SpoU type" evidence="3">
    <location>
        <begin position="30"/>
        <end position="75"/>
    </location>
</feature>
<evidence type="ECO:0000313" key="5">
    <source>
        <dbReference type="Proteomes" id="UP000326759"/>
    </source>
</evidence>
<dbReference type="Proteomes" id="UP000326759">
    <property type="component" value="Unassembled WGS sequence"/>
</dbReference>
<proteinExistence type="predicted"/>
<dbReference type="GO" id="GO:0006396">
    <property type="term" value="P:RNA processing"/>
    <property type="evidence" value="ECO:0007669"/>
    <property type="project" value="InterPro"/>
</dbReference>
<dbReference type="InterPro" id="IPR029026">
    <property type="entry name" value="tRNA_m1G_MTases_N"/>
</dbReference>
<keyword evidence="5" id="KW-1185">Reference proteome</keyword>
<name>A0A5N5TFW4_9CRUS</name>
<protein>
    <recommendedName>
        <fullName evidence="3">tRNA/rRNA methyltransferase SpoU type domain-containing protein</fullName>
    </recommendedName>
</protein>
<evidence type="ECO:0000256" key="1">
    <source>
        <dbReference type="ARBA" id="ARBA00022603"/>
    </source>
</evidence>
<reference evidence="4 5" key="1">
    <citation type="journal article" date="2019" name="PLoS Biol.">
        <title>Sex chromosomes control vertical transmission of feminizing Wolbachia symbionts in an isopod.</title>
        <authorList>
            <person name="Becking T."/>
            <person name="Chebbi M.A."/>
            <person name="Giraud I."/>
            <person name="Moumen B."/>
            <person name="Laverre T."/>
            <person name="Caubet Y."/>
            <person name="Peccoud J."/>
            <person name="Gilbert C."/>
            <person name="Cordaux R."/>
        </authorList>
    </citation>
    <scope>NUCLEOTIDE SEQUENCE [LARGE SCALE GENOMIC DNA]</scope>
    <source>
        <strain evidence="4">ANa2</strain>
        <tissue evidence="4">Whole body excluding digestive tract and cuticle</tissue>
    </source>
</reference>
<dbReference type="GO" id="GO:0032259">
    <property type="term" value="P:methylation"/>
    <property type="evidence" value="ECO:0007669"/>
    <property type="project" value="UniProtKB-KW"/>
</dbReference>
<dbReference type="InterPro" id="IPR001537">
    <property type="entry name" value="SpoU_MeTrfase"/>
</dbReference>
<dbReference type="OrthoDB" id="270651at2759"/>
<evidence type="ECO:0000256" key="2">
    <source>
        <dbReference type="ARBA" id="ARBA00022679"/>
    </source>
</evidence>
<evidence type="ECO:0000259" key="3">
    <source>
        <dbReference type="Pfam" id="PF00588"/>
    </source>
</evidence>
<dbReference type="Gene3D" id="3.40.1280.10">
    <property type="match status" value="1"/>
</dbReference>
<dbReference type="InterPro" id="IPR029028">
    <property type="entry name" value="Alpha/beta_knot_MTases"/>
</dbReference>
<dbReference type="AlphaFoldDB" id="A0A5N5TFW4"/>
<organism evidence="4 5">
    <name type="scientific">Armadillidium nasatum</name>
    <dbReference type="NCBI Taxonomy" id="96803"/>
    <lineage>
        <taxon>Eukaryota</taxon>
        <taxon>Metazoa</taxon>
        <taxon>Ecdysozoa</taxon>
        <taxon>Arthropoda</taxon>
        <taxon>Crustacea</taxon>
        <taxon>Multicrustacea</taxon>
        <taxon>Malacostraca</taxon>
        <taxon>Eumalacostraca</taxon>
        <taxon>Peracarida</taxon>
        <taxon>Isopoda</taxon>
        <taxon>Oniscidea</taxon>
        <taxon>Crinocheta</taxon>
        <taxon>Armadillidiidae</taxon>
        <taxon>Armadillidium</taxon>
    </lineage>
</organism>
<evidence type="ECO:0000313" key="4">
    <source>
        <dbReference type="EMBL" id="KAB7504035.1"/>
    </source>
</evidence>
<dbReference type="SUPFAM" id="SSF75217">
    <property type="entry name" value="alpha/beta knot"/>
    <property type="match status" value="1"/>
</dbReference>
<accession>A0A5N5TFW4</accession>
<gene>
    <name evidence="4" type="ORF">Anas_11424</name>
</gene>
<dbReference type="GO" id="GO:0003723">
    <property type="term" value="F:RNA binding"/>
    <property type="evidence" value="ECO:0007669"/>
    <property type="project" value="InterPro"/>
</dbReference>
<dbReference type="EMBL" id="SEYY01003930">
    <property type="protein sequence ID" value="KAB7504035.1"/>
    <property type="molecule type" value="Genomic_DNA"/>
</dbReference>
<dbReference type="Pfam" id="PF00588">
    <property type="entry name" value="SpoU_methylase"/>
    <property type="match status" value="1"/>
</dbReference>
<sequence length="80" mass="8711">MSHFKLQSYSITSIAFSPLFSLFISNLPQIGNEGRGVSPVVERHSDVAITIPPASNCIEDTHSLNVSVATSVILHFLSRQ</sequence>
<comment type="caution">
    <text evidence="4">The sequence shown here is derived from an EMBL/GenBank/DDBJ whole genome shotgun (WGS) entry which is preliminary data.</text>
</comment>